<protein>
    <submittedName>
        <fullName evidence="1">Uncharacterized protein</fullName>
    </submittedName>
</protein>
<accession>A0A4U0U2N9</accession>
<dbReference type="AlphaFoldDB" id="A0A4U0U2N9"/>
<evidence type="ECO:0000313" key="2">
    <source>
        <dbReference type="Proteomes" id="UP000310066"/>
    </source>
</evidence>
<comment type="caution">
    <text evidence="1">The sequence shown here is derived from an EMBL/GenBank/DDBJ whole genome shotgun (WGS) entry which is preliminary data.</text>
</comment>
<dbReference type="EMBL" id="NAJP01000115">
    <property type="protein sequence ID" value="TKA28762.1"/>
    <property type="molecule type" value="Genomic_DNA"/>
</dbReference>
<dbReference type="OrthoDB" id="3827227at2759"/>
<sequence>MSTSVGTYEEAVTQDQAFMHAPDGYCDDKSHLDACLIVHCNEAKMLSINKHDASYSIVHDVADWEIPAETLHAHIDRKATPAVKTKLLQALAWDAVHPVVRAKLIKDIATGGIEKGPAAEKKMVQLVAKIARTADMSTASSQTIPRPNISMAFKSSIPRPIRKVQV</sequence>
<dbReference type="Proteomes" id="UP000310066">
    <property type="component" value="Unassembled WGS sequence"/>
</dbReference>
<gene>
    <name evidence="1" type="ORF">B0A54_15951</name>
</gene>
<organism evidence="1 2">
    <name type="scientific">Friedmanniomyces endolithicus</name>
    <dbReference type="NCBI Taxonomy" id="329885"/>
    <lineage>
        <taxon>Eukaryota</taxon>
        <taxon>Fungi</taxon>
        <taxon>Dikarya</taxon>
        <taxon>Ascomycota</taxon>
        <taxon>Pezizomycotina</taxon>
        <taxon>Dothideomycetes</taxon>
        <taxon>Dothideomycetidae</taxon>
        <taxon>Mycosphaerellales</taxon>
        <taxon>Teratosphaeriaceae</taxon>
        <taxon>Friedmanniomyces</taxon>
    </lineage>
</organism>
<proteinExistence type="predicted"/>
<name>A0A4U0U2N9_9PEZI</name>
<evidence type="ECO:0000313" key="1">
    <source>
        <dbReference type="EMBL" id="TKA28762.1"/>
    </source>
</evidence>
<reference evidence="1 2" key="1">
    <citation type="submission" date="2017-03" db="EMBL/GenBank/DDBJ databases">
        <title>Genomes of endolithic fungi from Antarctica.</title>
        <authorList>
            <person name="Coleine C."/>
            <person name="Masonjones S."/>
            <person name="Stajich J.E."/>
        </authorList>
    </citation>
    <scope>NUCLEOTIDE SEQUENCE [LARGE SCALE GENOMIC DNA]</scope>
    <source>
        <strain evidence="1 2">CCFEE 5311</strain>
    </source>
</reference>